<evidence type="ECO:0000256" key="9">
    <source>
        <dbReference type="ARBA" id="ARBA00033765"/>
    </source>
</evidence>
<keyword evidence="3 13" id="KW-0963">Cytoplasm</keyword>
<dbReference type="NCBIfam" id="TIGR01574">
    <property type="entry name" value="miaB-methiolase"/>
    <property type="match status" value="1"/>
</dbReference>
<feature type="binding site" evidence="13">
    <location>
        <position position="43"/>
    </location>
    <ligand>
        <name>[4Fe-4S] cluster</name>
        <dbReference type="ChEBI" id="CHEBI:49883"/>
        <label>1</label>
    </ligand>
</feature>
<feature type="domain" description="Radical SAM core" evidence="16">
    <location>
        <begin position="169"/>
        <end position="395"/>
    </location>
</feature>
<dbReference type="PROSITE" id="PS51918">
    <property type="entry name" value="RADICAL_SAM"/>
    <property type="match status" value="1"/>
</dbReference>
<dbReference type="PANTHER" id="PTHR43020:SF2">
    <property type="entry name" value="MITOCHONDRIAL TRNA METHYLTHIOTRANSFERASE CDK5RAP1"/>
    <property type="match status" value="1"/>
</dbReference>
<reference evidence="17 18" key="1">
    <citation type="submission" date="2015-02" db="EMBL/GenBank/DDBJ databases">
        <title>Single-cell genomics of uncultivated deep-branching MTB reveals a conserved set of magnetosome genes.</title>
        <authorList>
            <person name="Kolinko S."/>
            <person name="Richter M."/>
            <person name="Glockner F.O."/>
            <person name="Brachmann A."/>
            <person name="Schuler D."/>
        </authorList>
    </citation>
    <scope>NUCLEOTIDE SEQUENCE [LARGE SCALE GENOMIC DNA]</scope>
    <source>
        <strain evidence="17">TM-1</strain>
    </source>
</reference>
<evidence type="ECO:0000256" key="12">
    <source>
        <dbReference type="ARBA" id="ARBA00081141"/>
    </source>
</evidence>
<dbReference type="InterPro" id="IPR005839">
    <property type="entry name" value="Methylthiotransferase"/>
</dbReference>
<dbReference type="InterPro" id="IPR058240">
    <property type="entry name" value="rSAM_sf"/>
</dbReference>
<dbReference type="Gene3D" id="3.40.50.12160">
    <property type="entry name" value="Methylthiotransferase, N-terminal domain"/>
    <property type="match status" value="1"/>
</dbReference>
<comment type="catalytic activity">
    <reaction evidence="13">
        <text>N(6)-dimethylallyladenosine(37) in tRNA + (sulfur carrier)-SH + AH2 + 2 S-adenosyl-L-methionine = 2-methylsulfanyl-N(6)-dimethylallyladenosine(37) in tRNA + (sulfur carrier)-H + 5'-deoxyadenosine + L-methionine + A + S-adenosyl-L-homocysteine + 2 H(+)</text>
        <dbReference type="Rhea" id="RHEA:37067"/>
        <dbReference type="Rhea" id="RHEA-COMP:10375"/>
        <dbReference type="Rhea" id="RHEA-COMP:10376"/>
        <dbReference type="Rhea" id="RHEA-COMP:14737"/>
        <dbReference type="Rhea" id="RHEA-COMP:14739"/>
        <dbReference type="ChEBI" id="CHEBI:13193"/>
        <dbReference type="ChEBI" id="CHEBI:15378"/>
        <dbReference type="ChEBI" id="CHEBI:17319"/>
        <dbReference type="ChEBI" id="CHEBI:17499"/>
        <dbReference type="ChEBI" id="CHEBI:29917"/>
        <dbReference type="ChEBI" id="CHEBI:57844"/>
        <dbReference type="ChEBI" id="CHEBI:57856"/>
        <dbReference type="ChEBI" id="CHEBI:59789"/>
        <dbReference type="ChEBI" id="CHEBI:64428"/>
        <dbReference type="ChEBI" id="CHEBI:74415"/>
        <dbReference type="ChEBI" id="CHEBI:74417"/>
        <dbReference type="EC" id="2.8.4.3"/>
    </reaction>
</comment>
<comment type="subunit">
    <text evidence="13">Monomer.</text>
</comment>
<evidence type="ECO:0000256" key="10">
    <source>
        <dbReference type="ARBA" id="ARBA00068570"/>
    </source>
</evidence>
<dbReference type="PROSITE" id="PS01278">
    <property type="entry name" value="MTTASE_RADICAL"/>
    <property type="match status" value="1"/>
</dbReference>
<evidence type="ECO:0000313" key="17">
    <source>
        <dbReference type="EMBL" id="KJU86589.1"/>
    </source>
</evidence>
<feature type="binding site" evidence="13">
    <location>
        <position position="187"/>
    </location>
    <ligand>
        <name>[4Fe-4S] cluster</name>
        <dbReference type="ChEBI" id="CHEBI:49883"/>
        <label>2</label>
        <note>4Fe-4S-S-AdoMet</note>
    </ligand>
</feature>
<dbReference type="Pfam" id="PF00919">
    <property type="entry name" value="UPF0004"/>
    <property type="match status" value="1"/>
</dbReference>
<evidence type="ECO:0000256" key="6">
    <source>
        <dbReference type="ARBA" id="ARBA00022723"/>
    </source>
</evidence>
<dbReference type="InterPro" id="IPR002792">
    <property type="entry name" value="TRAM_dom"/>
</dbReference>
<dbReference type="FunFam" id="3.80.30.20:FF:000001">
    <property type="entry name" value="tRNA-2-methylthio-N(6)-dimethylallyladenosine synthase 2"/>
    <property type="match status" value="1"/>
</dbReference>
<dbReference type="Proteomes" id="UP000033423">
    <property type="component" value="Unassembled WGS sequence"/>
</dbReference>
<dbReference type="Pfam" id="PF04055">
    <property type="entry name" value="Radical_SAM"/>
    <property type="match status" value="1"/>
</dbReference>
<evidence type="ECO:0000256" key="11">
    <source>
        <dbReference type="ARBA" id="ARBA00080698"/>
    </source>
</evidence>
<evidence type="ECO:0000313" key="18">
    <source>
        <dbReference type="Proteomes" id="UP000033423"/>
    </source>
</evidence>
<dbReference type="NCBIfam" id="TIGR00089">
    <property type="entry name" value="MiaB/RimO family radical SAM methylthiotransferase"/>
    <property type="match status" value="1"/>
</dbReference>
<dbReference type="CDD" id="cd01335">
    <property type="entry name" value="Radical_SAM"/>
    <property type="match status" value="1"/>
</dbReference>
<comment type="caution">
    <text evidence="17">The sequence shown here is derived from an EMBL/GenBank/DDBJ whole genome shotgun (WGS) entry which is preliminary data.</text>
</comment>
<comment type="cofactor">
    <cofactor evidence="13">
        <name>[4Fe-4S] cluster</name>
        <dbReference type="ChEBI" id="CHEBI:49883"/>
    </cofactor>
    <text evidence="13">Binds 2 [4Fe-4S] clusters. One cluster is coordinated with 3 cysteines and an exchangeable S-adenosyl-L-methionine.</text>
</comment>
<evidence type="ECO:0000256" key="4">
    <source>
        <dbReference type="ARBA" id="ARBA00022679"/>
    </source>
</evidence>
<feature type="binding site" evidence="13">
    <location>
        <position position="113"/>
    </location>
    <ligand>
        <name>[4Fe-4S] cluster</name>
        <dbReference type="ChEBI" id="CHEBI:49883"/>
        <label>1</label>
    </ligand>
</feature>
<comment type="similarity">
    <text evidence="13">Belongs to the methylthiotransferase family. MiaB subfamily.</text>
</comment>
<name>A0A0F3GX76_9BACT</name>
<feature type="binding site" evidence="13">
    <location>
        <position position="79"/>
    </location>
    <ligand>
        <name>[4Fe-4S] cluster</name>
        <dbReference type="ChEBI" id="CHEBI:49883"/>
        <label>1</label>
    </ligand>
</feature>
<dbReference type="SFLD" id="SFLDF00273">
    <property type="entry name" value="(dimethylallyl)adenosine_tRNA"/>
    <property type="match status" value="1"/>
</dbReference>
<accession>A0A0F3GX76</accession>
<proteinExistence type="inferred from homology"/>
<keyword evidence="4 13" id="KW-0808">Transferase</keyword>
<evidence type="ECO:0000259" key="14">
    <source>
        <dbReference type="PROSITE" id="PS50926"/>
    </source>
</evidence>
<evidence type="ECO:0000259" key="15">
    <source>
        <dbReference type="PROSITE" id="PS51449"/>
    </source>
</evidence>
<dbReference type="EMBL" id="LACI01000537">
    <property type="protein sequence ID" value="KJU86589.1"/>
    <property type="molecule type" value="Genomic_DNA"/>
</dbReference>
<protein>
    <recommendedName>
        <fullName evidence="10 13">tRNA-2-methylthio-N(6)-dimethylallyladenosine synthase</fullName>
        <ecNumber evidence="9 13">2.8.4.3</ecNumber>
    </recommendedName>
    <alternativeName>
        <fullName evidence="12 13">(Dimethylallyl)adenosine tRNA methylthiotransferase MiaB</fullName>
    </alternativeName>
    <alternativeName>
        <fullName evidence="11 13">tRNA-i(6)A37 methylthiotransferase</fullName>
    </alternativeName>
</protein>
<evidence type="ECO:0000256" key="13">
    <source>
        <dbReference type="HAMAP-Rule" id="MF_01864"/>
    </source>
</evidence>
<dbReference type="GO" id="GO:0005829">
    <property type="term" value="C:cytosol"/>
    <property type="evidence" value="ECO:0007669"/>
    <property type="project" value="TreeGrafter"/>
</dbReference>
<dbReference type="Gene3D" id="3.80.30.20">
    <property type="entry name" value="tm_1862 like domain"/>
    <property type="match status" value="1"/>
</dbReference>
<dbReference type="HAMAP" id="MF_01864">
    <property type="entry name" value="tRNA_metthiotr_MiaB"/>
    <property type="match status" value="1"/>
</dbReference>
<feature type="binding site" evidence="13">
    <location>
        <position position="183"/>
    </location>
    <ligand>
        <name>[4Fe-4S] cluster</name>
        <dbReference type="ChEBI" id="CHEBI:49883"/>
        <label>2</label>
        <note>4Fe-4S-S-AdoMet</note>
    </ligand>
</feature>
<dbReference type="InterPro" id="IPR006638">
    <property type="entry name" value="Elp3/MiaA/NifB-like_rSAM"/>
</dbReference>
<dbReference type="EC" id="2.8.4.3" evidence="9 13"/>
<dbReference type="InterPro" id="IPR023404">
    <property type="entry name" value="rSAM_horseshoe"/>
</dbReference>
<keyword evidence="7 13" id="KW-0408">Iron</keyword>
<dbReference type="GO" id="GO:0035597">
    <property type="term" value="F:tRNA-2-methylthio-N(6)-dimethylallyladenosine(37) synthase activity"/>
    <property type="evidence" value="ECO:0007669"/>
    <property type="project" value="UniProtKB-EC"/>
</dbReference>
<keyword evidence="18" id="KW-1185">Reference proteome</keyword>
<dbReference type="InterPro" id="IPR020612">
    <property type="entry name" value="Methylthiotransferase_CS"/>
</dbReference>
<keyword evidence="5 13" id="KW-0949">S-adenosyl-L-methionine</keyword>
<evidence type="ECO:0000256" key="2">
    <source>
        <dbReference type="ARBA" id="ARBA00022485"/>
    </source>
</evidence>
<dbReference type="SMART" id="SM00729">
    <property type="entry name" value="Elp3"/>
    <property type="match status" value="1"/>
</dbReference>
<dbReference type="AlphaFoldDB" id="A0A0F3GX76"/>
<keyword evidence="8 13" id="KW-0411">Iron-sulfur</keyword>
<feature type="domain" description="MTTase N-terminal" evidence="15">
    <location>
        <begin position="34"/>
        <end position="150"/>
    </location>
</feature>
<evidence type="ECO:0000256" key="7">
    <source>
        <dbReference type="ARBA" id="ARBA00023004"/>
    </source>
</evidence>
<gene>
    <name evidence="13" type="primary">miaB</name>
    <name evidence="17" type="ORF">MBAV_001207</name>
</gene>
<keyword evidence="2 13" id="KW-0004">4Fe-4S</keyword>
<feature type="binding site" evidence="13">
    <location>
        <position position="190"/>
    </location>
    <ligand>
        <name>[4Fe-4S] cluster</name>
        <dbReference type="ChEBI" id="CHEBI:49883"/>
        <label>2</label>
        <note>4Fe-4S-S-AdoMet</note>
    </ligand>
</feature>
<evidence type="ECO:0000259" key="16">
    <source>
        <dbReference type="PROSITE" id="PS51918"/>
    </source>
</evidence>
<dbReference type="InterPro" id="IPR007197">
    <property type="entry name" value="rSAM"/>
</dbReference>
<dbReference type="PANTHER" id="PTHR43020">
    <property type="entry name" value="CDK5 REGULATORY SUBUNIT-ASSOCIATED PROTEIN 1"/>
    <property type="match status" value="1"/>
</dbReference>
<dbReference type="SFLD" id="SFLDG01061">
    <property type="entry name" value="methylthiotransferase"/>
    <property type="match status" value="1"/>
</dbReference>
<dbReference type="InterPro" id="IPR006463">
    <property type="entry name" value="MiaB_methiolase"/>
</dbReference>
<evidence type="ECO:0000256" key="8">
    <source>
        <dbReference type="ARBA" id="ARBA00023014"/>
    </source>
</evidence>
<organism evidence="17 18">
    <name type="scientific">Candidatus Magnetobacterium bavaricum</name>
    <dbReference type="NCBI Taxonomy" id="29290"/>
    <lineage>
        <taxon>Bacteria</taxon>
        <taxon>Pseudomonadati</taxon>
        <taxon>Nitrospirota</taxon>
        <taxon>Thermodesulfovibrionia</taxon>
        <taxon>Thermodesulfovibrionales</taxon>
        <taxon>Candidatus Magnetobacteriaceae</taxon>
        <taxon>Candidatus Magnetobacterium</taxon>
    </lineage>
</organism>
<keyword evidence="13" id="KW-0819">tRNA processing</keyword>
<dbReference type="GO" id="GO:0051539">
    <property type="term" value="F:4 iron, 4 sulfur cluster binding"/>
    <property type="evidence" value="ECO:0007669"/>
    <property type="project" value="UniProtKB-UniRule"/>
</dbReference>
<keyword evidence="6 13" id="KW-0479">Metal-binding</keyword>
<dbReference type="GO" id="GO:0046872">
    <property type="term" value="F:metal ion binding"/>
    <property type="evidence" value="ECO:0007669"/>
    <property type="project" value="UniProtKB-KW"/>
</dbReference>
<dbReference type="SFLD" id="SFLDS00029">
    <property type="entry name" value="Radical_SAM"/>
    <property type="match status" value="1"/>
</dbReference>
<dbReference type="PATRIC" id="fig|29290.4.peg.1604"/>
<dbReference type="InterPro" id="IPR038135">
    <property type="entry name" value="Methylthiotransferase_N_sf"/>
</dbReference>
<dbReference type="SFLD" id="SFLDG01082">
    <property type="entry name" value="B12-binding_domain_containing"/>
    <property type="match status" value="1"/>
</dbReference>
<dbReference type="FunFam" id="3.40.50.12160:FF:000003">
    <property type="entry name" value="CDK5 regulatory subunit-associated protein 1"/>
    <property type="match status" value="1"/>
</dbReference>
<dbReference type="InterPro" id="IPR013848">
    <property type="entry name" value="Methylthiotransferase_N"/>
</dbReference>
<dbReference type="PROSITE" id="PS50926">
    <property type="entry name" value="TRAM"/>
    <property type="match status" value="1"/>
</dbReference>
<comment type="subcellular location">
    <subcellularLocation>
        <location evidence="13">Cytoplasm</location>
    </subcellularLocation>
</comment>
<feature type="domain" description="TRAM" evidence="14">
    <location>
        <begin position="398"/>
        <end position="462"/>
    </location>
</feature>
<evidence type="ECO:0000256" key="1">
    <source>
        <dbReference type="ARBA" id="ARBA00003234"/>
    </source>
</evidence>
<evidence type="ECO:0000256" key="5">
    <source>
        <dbReference type="ARBA" id="ARBA00022691"/>
    </source>
</evidence>
<dbReference type="PROSITE" id="PS51449">
    <property type="entry name" value="MTTASE_N"/>
    <property type="match status" value="1"/>
</dbReference>
<sequence>MNYYLSFFMEVNYYVDRSYSIVVKISITDMQDKRLAHLHTWGCQMNSHDTEKIAGILKGQGYALTADPESAELIILNTCSIREKARHKFYSYLGYLARLKKRRPFIRIGVAGCIAQHEGSHIHDLNKAVDFSFGPQNIMKLADLLRSESFSAAVEDNDAIATTDLPAERDNGIRALVSIMYGCNNFCSYCVVPYTRGRERSRPYENIINEITSLADNGYKEVTLIGQNVNSYNGGCSFARLLRLIDKVEGIRRVRFITSHPKDFTDELILAMAELGSVCRHVHLPMQSGSSRVLTLMNRRYDYETYIDKVRRLRLRLPDVAVTSDIIAGFPGERDDDHEQTISALTEIEFDGIFAFKYSMRPNTKAASMDDQVDEGVKSKRLQEILRCQDAITERKNKALEGSVTEVLVDGRSETDPNSWVGRTSTNKVVNFSSTDCLQSALFLNVRIVKAYRHTLEGEVIGG</sequence>
<evidence type="ECO:0000256" key="3">
    <source>
        <dbReference type="ARBA" id="ARBA00022490"/>
    </source>
</evidence>
<dbReference type="Pfam" id="PF01938">
    <property type="entry name" value="TRAM"/>
    <property type="match status" value="1"/>
</dbReference>
<comment type="function">
    <text evidence="1 13">Catalyzes the methylthiolation of N6-(dimethylallyl)adenosine (i(6)A), leading to the formation of 2-methylthio-N6-(dimethylallyl)adenosine (ms(2)i(6)A) at position 37 in tRNAs that read codons beginning with uridine.</text>
</comment>
<dbReference type="SUPFAM" id="SSF102114">
    <property type="entry name" value="Radical SAM enzymes"/>
    <property type="match status" value="1"/>
</dbReference>